<sequence>MSQPRADSAVTLDELRRQHRLLDAEIDHAETGPGQASPLIKELKRRRLELRDHIARLEQDATRQG</sequence>
<dbReference type="EMBL" id="KT944275">
    <property type="protein sequence ID" value="ALV86763.1"/>
    <property type="molecule type" value="Genomic_DNA"/>
</dbReference>
<reference evidence="2" key="1">
    <citation type="submission" date="2015-10" db="EMBL/GenBank/DDBJ databases">
        <title>Biosynthesis of SCL-MCL polyhydroxyalkanoates by metagenomic clones in Pseudomonas putida.</title>
        <authorList>
            <person name="Cheng J."/>
            <person name="Charles T.C."/>
        </authorList>
    </citation>
    <scope>NUCLEOTIDE SEQUENCE</scope>
</reference>
<dbReference type="InterPro" id="IPR007420">
    <property type="entry name" value="DUF465"/>
</dbReference>
<dbReference type="Gene3D" id="6.10.280.50">
    <property type="match status" value="1"/>
</dbReference>
<name>A0A0U3T386_9BACT</name>
<dbReference type="Pfam" id="PF04325">
    <property type="entry name" value="DUF465"/>
    <property type="match status" value="1"/>
</dbReference>
<dbReference type="InterPro" id="IPR038444">
    <property type="entry name" value="DUF465_sf"/>
</dbReference>
<evidence type="ECO:0000256" key="1">
    <source>
        <dbReference type="SAM" id="Coils"/>
    </source>
</evidence>
<proteinExistence type="predicted"/>
<dbReference type="AlphaFoldDB" id="A0A0U3T386"/>
<organism evidence="2">
    <name type="scientific">uncultured bacterium P2N10</name>
    <dbReference type="NCBI Taxonomy" id="1748284"/>
    <lineage>
        <taxon>Bacteria</taxon>
        <taxon>environmental samples</taxon>
    </lineage>
</organism>
<accession>A0A0U3T386</accession>
<feature type="coiled-coil region" evidence="1">
    <location>
        <begin position="12"/>
        <end position="60"/>
    </location>
</feature>
<keyword evidence="1" id="KW-0175">Coiled coil</keyword>
<evidence type="ECO:0000313" key="2">
    <source>
        <dbReference type="EMBL" id="ALV86763.1"/>
    </source>
</evidence>
<evidence type="ECO:0008006" key="3">
    <source>
        <dbReference type="Google" id="ProtNLM"/>
    </source>
</evidence>
<protein>
    <recommendedName>
        <fullName evidence="3">DUF465 domain-containing protein</fullName>
    </recommendedName>
</protein>